<dbReference type="Proteomes" id="UP000827092">
    <property type="component" value="Unassembled WGS sequence"/>
</dbReference>
<accession>A0AAV6TUL8</accession>
<protein>
    <submittedName>
        <fullName evidence="2">Uncharacterized protein</fullName>
    </submittedName>
</protein>
<dbReference type="AlphaFoldDB" id="A0AAV6TUL8"/>
<sequence>MSLRRTLARGQIKQLPLNLTLHDNNAVKNSCPKYIEHCPRMLLLALQEVVVIVNEQFAPNNEPREKTLDHGVARSDHLLR</sequence>
<dbReference type="EMBL" id="JAFNEN010001036">
    <property type="protein sequence ID" value="KAG8175296.1"/>
    <property type="molecule type" value="Genomic_DNA"/>
</dbReference>
<keyword evidence="3" id="KW-1185">Reference proteome</keyword>
<feature type="compositionally biased region" description="Basic and acidic residues" evidence="1">
    <location>
        <begin position="62"/>
        <end position="80"/>
    </location>
</feature>
<proteinExistence type="predicted"/>
<name>A0AAV6TUL8_9ARAC</name>
<feature type="region of interest" description="Disordered" evidence="1">
    <location>
        <begin position="60"/>
        <end position="80"/>
    </location>
</feature>
<organism evidence="2 3">
    <name type="scientific">Oedothorax gibbosus</name>
    <dbReference type="NCBI Taxonomy" id="931172"/>
    <lineage>
        <taxon>Eukaryota</taxon>
        <taxon>Metazoa</taxon>
        <taxon>Ecdysozoa</taxon>
        <taxon>Arthropoda</taxon>
        <taxon>Chelicerata</taxon>
        <taxon>Arachnida</taxon>
        <taxon>Araneae</taxon>
        <taxon>Araneomorphae</taxon>
        <taxon>Entelegynae</taxon>
        <taxon>Araneoidea</taxon>
        <taxon>Linyphiidae</taxon>
        <taxon>Erigoninae</taxon>
        <taxon>Oedothorax</taxon>
    </lineage>
</organism>
<gene>
    <name evidence="2" type="ORF">JTE90_008214</name>
</gene>
<evidence type="ECO:0000313" key="2">
    <source>
        <dbReference type="EMBL" id="KAG8175296.1"/>
    </source>
</evidence>
<reference evidence="2 3" key="1">
    <citation type="journal article" date="2022" name="Nat. Ecol. Evol.">
        <title>A masculinizing supergene underlies an exaggerated male reproductive morph in a spider.</title>
        <authorList>
            <person name="Hendrickx F."/>
            <person name="De Corte Z."/>
            <person name="Sonet G."/>
            <person name="Van Belleghem S.M."/>
            <person name="Kostlbacher S."/>
            <person name="Vangestel C."/>
        </authorList>
    </citation>
    <scope>NUCLEOTIDE SEQUENCE [LARGE SCALE GENOMIC DNA]</scope>
    <source>
        <strain evidence="2">W744_W776</strain>
    </source>
</reference>
<comment type="caution">
    <text evidence="2">The sequence shown here is derived from an EMBL/GenBank/DDBJ whole genome shotgun (WGS) entry which is preliminary data.</text>
</comment>
<evidence type="ECO:0000256" key="1">
    <source>
        <dbReference type="SAM" id="MobiDB-lite"/>
    </source>
</evidence>
<evidence type="ECO:0000313" key="3">
    <source>
        <dbReference type="Proteomes" id="UP000827092"/>
    </source>
</evidence>